<sequence length="473" mass="52311">MPKRIAIIGGGITGLSAAYYLQKELSKSNSDAEFVLYEAADELGGKIKTSYRDGFISELGPDSFLARKKSMAELAKEVGLENDLVHNSSGKSYILHNDTLYPMPGGAIMGIPTQWGPFLKTRLFSPAGKARAAGDLFLPKVMKNGEDVSLGSFFRKRLGNEVVDKLIEPLLSGIYAGNIDKLSLQATFPHFEQIEKKYGSMILGMKSSIAKQQEGKPKNRGKTKPKGMFLSFKGGLQSFVRAIEEQLDKSVVKKNAKLLQIKKVDNRYRLLFEDGRDDVVDYMLITTPHHITYQLLKDYSAVSYLGKMPATSVATVVLAFPKSAIKKDIDGSGFVVSKKSNYSITACTWTHKKWEHSTPEGYAQLRGYVGREGNEDIVFRSDEEIIHAVMKDLSAIMDIEGEPKFSTVTRWKEAMPQYEVGHRNNLNDVYVSMKKQLPGVYLTGGSFEGIGMPDCIDQGKKGVSNLLSELGAN</sequence>
<dbReference type="AlphaFoldDB" id="E6TV60"/>
<dbReference type="PANTHER" id="PTHR42923">
    <property type="entry name" value="PROTOPORPHYRINOGEN OXIDASE"/>
    <property type="match status" value="1"/>
</dbReference>
<comment type="pathway">
    <text evidence="3 11">Porphyrin-containing compound metabolism; protoheme biosynthesis.</text>
</comment>
<dbReference type="NCBIfam" id="NF008845">
    <property type="entry name" value="PRK11883.1-5"/>
    <property type="match status" value="1"/>
</dbReference>
<keyword evidence="10 11" id="KW-0350">Heme biosynthesis</keyword>
<comment type="similarity">
    <text evidence="4 11">Belongs to the protoporphyrinogen/coproporphyrinogen oxidase family. Coproporphyrinogen III oxidase subfamily.</text>
</comment>
<evidence type="ECO:0000256" key="9">
    <source>
        <dbReference type="ARBA" id="ARBA00023002"/>
    </source>
</evidence>
<evidence type="ECO:0000256" key="1">
    <source>
        <dbReference type="ARBA" id="ARBA00001755"/>
    </source>
</evidence>
<dbReference type="Gene3D" id="1.10.3110.10">
    <property type="entry name" value="protoporphyrinogen ix oxidase, domain 3"/>
    <property type="match status" value="1"/>
</dbReference>
<dbReference type="UniPathway" id="UPA00252"/>
<comment type="cofactor">
    <cofactor evidence="2 11">
        <name>FAD</name>
        <dbReference type="ChEBI" id="CHEBI:57692"/>
    </cofactor>
</comment>
<gene>
    <name evidence="13" type="ordered locus">Bcell_1481</name>
</gene>
<dbReference type="InterPro" id="IPR004572">
    <property type="entry name" value="Protoporphyrinogen_oxidase"/>
</dbReference>
<evidence type="ECO:0000256" key="2">
    <source>
        <dbReference type="ARBA" id="ARBA00001974"/>
    </source>
</evidence>
<evidence type="ECO:0000256" key="11">
    <source>
        <dbReference type="RuleBase" id="RU364052"/>
    </source>
</evidence>
<dbReference type="InterPro" id="IPR036188">
    <property type="entry name" value="FAD/NAD-bd_sf"/>
</dbReference>
<dbReference type="EC" id="1.3.3.15" evidence="5 11"/>
<protein>
    <recommendedName>
        <fullName evidence="6 11">Coproporphyrinogen III oxidase</fullName>
        <ecNumber evidence="5 11">1.3.3.15</ecNumber>
    </recommendedName>
</protein>
<feature type="domain" description="Amine oxidase" evidence="12">
    <location>
        <begin position="12"/>
        <end position="461"/>
    </location>
</feature>
<evidence type="ECO:0000259" key="12">
    <source>
        <dbReference type="Pfam" id="PF01593"/>
    </source>
</evidence>
<dbReference type="Pfam" id="PF01593">
    <property type="entry name" value="Amino_oxidase"/>
    <property type="match status" value="1"/>
</dbReference>
<keyword evidence="11" id="KW-0963">Cytoplasm</keyword>
<dbReference type="SUPFAM" id="SSF51905">
    <property type="entry name" value="FAD/NAD(P)-binding domain"/>
    <property type="match status" value="1"/>
</dbReference>
<name>E6TV60_EVAC2</name>
<dbReference type="HOGENOM" id="CLU_009629_3_0_9"/>
<evidence type="ECO:0000256" key="3">
    <source>
        <dbReference type="ARBA" id="ARBA00004744"/>
    </source>
</evidence>
<dbReference type="GO" id="GO:0006783">
    <property type="term" value="P:heme biosynthetic process"/>
    <property type="evidence" value="ECO:0007669"/>
    <property type="project" value="UniProtKB-UniRule"/>
</dbReference>
<dbReference type="InterPro" id="IPR002937">
    <property type="entry name" value="Amino_oxidase"/>
</dbReference>
<dbReference type="OrthoDB" id="9805195at2"/>
<evidence type="ECO:0000313" key="14">
    <source>
        <dbReference type="Proteomes" id="UP000001401"/>
    </source>
</evidence>
<evidence type="ECO:0000313" key="13">
    <source>
        <dbReference type="EMBL" id="ADU29744.1"/>
    </source>
</evidence>
<comment type="subcellular location">
    <subcellularLocation>
        <location evidence="11">Cytoplasm</location>
    </subcellularLocation>
</comment>
<accession>E6TV60</accession>
<dbReference type="EMBL" id="CP002394">
    <property type="protein sequence ID" value="ADU29744.1"/>
    <property type="molecule type" value="Genomic_DNA"/>
</dbReference>
<dbReference type="GO" id="GO:0005737">
    <property type="term" value="C:cytoplasm"/>
    <property type="evidence" value="ECO:0007669"/>
    <property type="project" value="UniProtKB-SubCell"/>
</dbReference>
<evidence type="ECO:0000256" key="7">
    <source>
        <dbReference type="ARBA" id="ARBA00022630"/>
    </source>
</evidence>
<reference evidence="13 14" key="1">
    <citation type="submission" date="2010-12" db="EMBL/GenBank/DDBJ databases">
        <title>Complete sequence of Bacillus cellulosilyticus DSM 2522.</title>
        <authorList>
            <consortium name="US DOE Joint Genome Institute"/>
            <person name="Lucas S."/>
            <person name="Copeland A."/>
            <person name="Lapidus A."/>
            <person name="Cheng J.-F."/>
            <person name="Bruce D."/>
            <person name="Goodwin L."/>
            <person name="Pitluck S."/>
            <person name="Chertkov O."/>
            <person name="Detter J.C."/>
            <person name="Han C."/>
            <person name="Tapia R."/>
            <person name="Land M."/>
            <person name="Hauser L."/>
            <person name="Jeffries C."/>
            <person name="Kyrpides N."/>
            <person name="Ivanova N."/>
            <person name="Mikhailova N."/>
            <person name="Brumm P."/>
            <person name="Mead D."/>
            <person name="Woyke T."/>
        </authorList>
    </citation>
    <scope>NUCLEOTIDE SEQUENCE [LARGE SCALE GENOMIC DNA]</scope>
    <source>
        <strain evidence="14">ATCC 21833 / DSM 2522 / FERM P-1141 / JCM 9156 / N-4</strain>
    </source>
</reference>
<evidence type="ECO:0000256" key="5">
    <source>
        <dbReference type="ARBA" id="ARBA00012402"/>
    </source>
</evidence>
<dbReference type="RefSeq" id="WP_013488081.1">
    <property type="nucleotide sequence ID" value="NC_014829.1"/>
</dbReference>
<keyword evidence="14" id="KW-1185">Reference proteome</keyword>
<dbReference type="PANTHER" id="PTHR42923:SF3">
    <property type="entry name" value="PROTOPORPHYRINOGEN OXIDASE"/>
    <property type="match status" value="1"/>
</dbReference>
<dbReference type="Gene3D" id="3.90.660.20">
    <property type="entry name" value="Protoporphyrinogen oxidase, mitochondrial, domain 2"/>
    <property type="match status" value="1"/>
</dbReference>
<keyword evidence="9 11" id="KW-0560">Oxidoreductase</keyword>
<evidence type="ECO:0000256" key="8">
    <source>
        <dbReference type="ARBA" id="ARBA00022827"/>
    </source>
</evidence>
<comment type="catalytic activity">
    <reaction evidence="1">
        <text>coproporphyrinogen III + 3 O2 = coproporphyrin III + 3 H2O2</text>
        <dbReference type="Rhea" id="RHEA:43436"/>
        <dbReference type="ChEBI" id="CHEBI:15379"/>
        <dbReference type="ChEBI" id="CHEBI:16240"/>
        <dbReference type="ChEBI" id="CHEBI:57309"/>
        <dbReference type="ChEBI" id="CHEBI:131725"/>
        <dbReference type="EC" id="1.3.3.15"/>
    </reaction>
    <physiologicalReaction direction="left-to-right" evidence="1">
        <dbReference type="Rhea" id="RHEA:43437"/>
    </physiologicalReaction>
</comment>
<dbReference type="Proteomes" id="UP000001401">
    <property type="component" value="Chromosome"/>
</dbReference>
<evidence type="ECO:0000256" key="6">
    <source>
        <dbReference type="ARBA" id="ARBA00019046"/>
    </source>
</evidence>
<keyword evidence="7 11" id="KW-0285">Flavoprotein</keyword>
<dbReference type="STRING" id="649639.Bcell_1481"/>
<dbReference type="KEGG" id="bco:Bcell_1481"/>
<organism evidence="13 14">
    <name type="scientific">Evansella cellulosilytica (strain ATCC 21833 / DSM 2522 / FERM P-1141 / JCM 9156 / N-4)</name>
    <name type="common">Bacillus cellulosilyticus</name>
    <dbReference type="NCBI Taxonomy" id="649639"/>
    <lineage>
        <taxon>Bacteria</taxon>
        <taxon>Bacillati</taxon>
        <taxon>Bacillota</taxon>
        <taxon>Bacilli</taxon>
        <taxon>Bacillales</taxon>
        <taxon>Bacillaceae</taxon>
        <taxon>Evansella</taxon>
    </lineage>
</organism>
<evidence type="ECO:0000256" key="10">
    <source>
        <dbReference type="ARBA" id="ARBA00023133"/>
    </source>
</evidence>
<dbReference type="SUPFAM" id="SSF54373">
    <property type="entry name" value="FAD-linked reductases, C-terminal domain"/>
    <property type="match status" value="1"/>
</dbReference>
<comment type="function">
    <text evidence="11">Involved in coproporphyrin-dependent heme b biosynthesis. Catalyzes the oxidation of coproporphyrinogen III to coproporphyrin III.</text>
</comment>
<dbReference type="GO" id="GO:0004729">
    <property type="term" value="F:oxygen-dependent protoporphyrinogen oxidase activity"/>
    <property type="evidence" value="ECO:0007669"/>
    <property type="project" value="UniProtKB-UniRule"/>
</dbReference>
<dbReference type="NCBIfam" id="TIGR00562">
    <property type="entry name" value="proto_IX_ox"/>
    <property type="match status" value="1"/>
</dbReference>
<evidence type="ECO:0000256" key="4">
    <source>
        <dbReference type="ARBA" id="ARBA00008310"/>
    </source>
</evidence>
<proteinExistence type="inferred from homology"/>
<dbReference type="eggNOG" id="COG1232">
    <property type="taxonomic scope" value="Bacteria"/>
</dbReference>
<keyword evidence="8 11" id="KW-0274">FAD</keyword>
<dbReference type="InterPro" id="IPR050464">
    <property type="entry name" value="Zeta_carotene_desat/Oxidored"/>
</dbReference>
<dbReference type="Gene3D" id="3.50.50.60">
    <property type="entry name" value="FAD/NAD(P)-binding domain"/>
    <property type="match status" value="1"/>
</dbReference>